<feature type="chain" id="PRO_5046474001" description="DUF8192 domain-containing protein" evidence="1">
    <location>
        <begin position="19"/>
        <end position="143"/>
    </location>
</feature>
<dbReference type="Proteomes" id="UP001464555">
    <property type="component" value="Unassembled WGS sequence"/>
</dbReference>
<reference evidence="3 4" key="1">
    <citation type="submission" date="2024-04" db="EMBL/GenBank/DDBJ databases">
        <title>Flavobacterium sp. DGU11 16S ribosomal RNA gene Genome sequencing and assembly.</title>
        <authorList>
            <person name="Park S."/>
        </authorList>
    </citation>
    <scope>NUCLEOTIDE SEQUENCE [LARGE SCALE GENOMIC DNA]</scope>
    <source>
        <strain evidence="3 4">DGU11</strain>
    </source>
</reference>
<evidence type="ECO:0000313" key="4">
    <source>
        <dbReference type="Proteomes" id="UP001464555"/>
    </source>
</evidence>
<evidence type="ECO:0000259" key="2">
    <source>
        <dbReference type="Pfam" id="PF26612"/>
    </source>
</evidence>
<dbReference type="RefSeq" id="WP_341697147.1">
    <property type="nucleotide sequence ID" value="NZ_JBBYHR010000005.1"/>
</dbReference>
<protein>
    <recommendedName>
        <fullName evidence="2">DUF8192 domain-containing protein</fullName>
    </recommendedName>
</protein>
<keyword evidence="4" id="KW-1185">Reference proteome</keyword>
<comment type="caution">
    <text evidence="3">The sequence shown here is derived from an EMBL/GenBank/DDBJ whole genome shotgun (WGS) entry which is preliminary data.</text>
</comment>
<evidence type="ECO:0000256" key="1">
    <source>
        <dbReference type="SAM" id="SignalP"/>
    </source>
</evidence>
<feature type="domain" description="DUF8192" evidence="2">
    <location>
        <begin position="28"/>
        <end position="132"/>
    </location>
</feature>
<dbReference type="InterPro" id="IPR058505">
    <property type="entry name" value="DUF8192"/>
</dbReference>
<feature type="signal peptide" evidence="1">
    <location>
        <begin position="1"/>
        <end position="18"/>
    </location>
</feature>
<dbReference type="Pfam" id="PF26612">
    <property type="entry name" value="DUF8192"/>
    <property type="match status" value="1"/>
</dbReference>
<keyword evidence="1" id="KW-0732">Signal</keyword>
<accession>A0ABU9HXE1</accession>
<evidence type="ECO:0000313" key="3">
    <source>
        <dbReference type="EMBL" id="MEL1244832.1"/>
    </source>
</evidence>
<organism evidence="3 4">
    <name type="scientific">Flavobacterium arundinis</name>
    <dbReference type="NCBI Taxonomy" id="3139143"/>
    <lineage>
        <taxon>Bacteria</taxon>
        <taxon>Pseudomonadati</taxon>
        <taxon>Bacteroidota</taxon>
        <taxon>Flavobacteriia</taxon>
        <taxon>Flavobacteriales</taxon>
        <taxon>Flavobacteriaceae</taxon>
        <taxon>Flavobacterium</taxon>
    </lineage>
</organism>
<gene>
    <name evidence="3" type="ORF">AAEO56_11210</name>
</gene>
<proteinExistence type="predicted"/>
<dbReference type="EMBL" id="JBBYHR010000005">
    <property type="protein sequence ID" value="MEL1244832.1"/>
    <property type="molecule type" value="Genomic_DNA"/>
</dbReference>
<sequence length="143" mass="16247">MKNYFHLLLLMASMGMYAQYIEKCGLDNSPSLTDEEAAFLNEYFSENERKGFDFTGKKILILGGSAGSSLRSKTDYFKSIKERLAKTTLPIATNPYPFTEEEKRLSGGYDAVLTFWTKVPMTPDKKKRIIRRVAEGIWEVPGV</sequence>
<name>A0ABU9HXE1_9FLAO</name>